<evidence type="ECO:0000256" key="1">
    <source>
        <dbReference type="SAM" id="MobiDB-lite"/>
    </source>
</evidence>
<name>A0A9P5XIH0_9AGAR</name>
<gene>
    <name evidence="2" type="ORF">P691DRAFT_373563</name>
</gene>
<dbReference type="Proteomes" id="UP000807342">
    <property type="component" value="Unassembled WGS sequence"/>
</dbReference>
<keyword evidence="3" id="KW-1185">Reference proteome</keyword>
<accession>A0A9P5XIH0</accession>
<evidence type="ECO:0000313" key="2">
    <source>
        <dbReference type="EMBL" id="KAF9451335.1"/>
    </source>
</evidence>
<organism evidence="2 3">
    <name type="scientific">Macrolepiota fuliginosa MF-IS2</name>
    <dbReference type="NCBI Taxonomy" id="1400762"/>
    <lineage>
        <taxon>Eukaryota</taxon>
        <taxon>Fungi</taxon>
        <taxon>Dikarya</taxon>
        <taxon>Basidiomycota</taxon>
        <taxon>Agaricomycotina</taxon>
        <taxon>Agaricomycetes</taxon>
        <taxon>Agaricomycetidae</taxon>
        <taxon>Agaricales</taxon>
        <taxon>Agaricineae</taxon>
        <taxon>Agaricaceae</taxon>
        <taxon>Macrolepiota</taxon>
    </lineage>
</organism>
<feature type="region of interest" description="Disordered" evidence="1">
    <location>
        <begin position="81"/>
        <end position="107"/>
    </location>
</feature>
<dbReference type="AlphaFoldDB" id="A0A9P5XIH0"/>
<proteinExistence type="predicted"/>
<protein>
    <submittedName>
        <fullName evidence="2">Uncharacterized protein</fullName>
    </submittedName>
</protein>
<dbReference type="OrthoDB" id="3010120at2759"/>
<reference evidence="2" key="1">
    <citation type="submission" date="2020-11" db="EMBL/GenBank/DDBJ databases">
        <authorList>
            <consortium name="DOE Joint Genome Institute"/>
            <person name="Ahrendt S."/>
            <person name="Riley R."/>
            <person name="Andreopoulos W."/>
            <person name="Labutti K."/>
            <person name="Pangilinan J."/>
            <person name="Ruiz-Duenas F.J."/>
            <person name="Barrasa J.M."/>
            <person name="Sanchez-Garcia M."/>
            <person name="Camarero S."/>
            <person name="Miyauchi S."/>
            <person name="Serrano A."/>
            <person name="Linde D."/>
            <person name="Babiker R."/>
            <person name="Drula E."/>
            <person name="Ayuso-Fernandez I."/>
            <person name="Pacheco R."/>
            <person name="Padilla G."/>
            <person name="Ferreira P."/>
            <person name="Barriuso J."/>
            <person name="Kellner H."/>
            <person name="Castanera R."/>
            <person name="Alfaro M."/>
            <person name="Ramirez L."/>
            <person name="Pisabarro A.G."/>
            <person name="Kuo A."/>
            <person name="Tritt A."/>
            <person name="Lipzen A."/>
            <person name="He G."/>
            <person name="Yan M."/>
            <person name="Ng V."/>
            <person name="Cullen D."/>
            <person name="Martin F."/>
            <person name="Rosso M.-N."/>
            <person name="Henrissat B."/>
            <person name="Hibbett D."/>
            <person name="Martinez A.T."/>
            <person name="Grigoriev I.V."/>
        </authorList>
    </citation>
    <scope>NUCLEOTIDE SEQUENCE</scope>
    <source>
        <strain evidence="2">MF-IS2</strain>
    </source>
</reference>
<sequence>MDKMDPPDTSSYSYEPFNCYCPHSSSQHALMRCGHPNDRPPTHTLYKADDAFHRIWCMECKKWCFSKRDDCPLLKNPGMHLGSGGRSGNGGASTTERRVKGNACARM</sequence>
<feature type="compositionally biased region" description="Gly residues" evidence="1">
    <location>
        <begin position="81"/>
        <end position="91"/>
    </location>
</feature>
<dbReference type="EMBL" id="MU151087">
    <property type="protein sequence ID" value="KAF9451335.1"/>
    <property type="molecule type" value="Genomic_DNA"/>
</dbReference>
<evidence type="ECO:0000313" key="3">
    <source>
        <dbReference type="Proteomes" id="UP000807342"/>
    </source>
</evidence>
<comment type="caution">
    <text evidence="2">The sequence shown here is derived from an EMBL/GenBank/DDBJ whole genome shotgun (WGS) entry which is preliminary data.</text>
</comment>